<protein>
    <submittedName>
        <fullName evidence="9">Arabinose efflux permease family protein</fullName>
    </submittedName>
</protein>
<feature type="transmembrane region" description="Helical" evidence="7">
    <location>
        <begin position="46"/>
        <end position="66"/>
    </location>
</feature>
<sequence length="418" mass="43582">MNLRKPAALVFVLATLLIDVMGIGLIIPVLPSLVKQLAGGEAAGAQMLGILTAVYAAMQFLFAPLLGALSDRFGRRPVLLLSIFGLGLDYLLLYFAPTLAWLFVGRVLAGITGASMAVVNAYVADVTPPEQRAKSYGLLGAMFGLGFIIGPVVGGFLGNIDLRLPFAAAAGLALVNALYGLFVLPESLRPEHRNARIGVRNLSPLVSLAALTRYPLVRNLGGSFILFGLANQVIFNTWVLFTEGVLKWSPAQNGAALALVGVLAIVVQAGLVGFAIKTFGERSTILGGLMVGVVQFGLLGLARTDLMFYIAIIIGSLSGVAGPAMQALISRNVTEREQGTVQGAITSLNSVVGIVGPLLATWVFAYYNGGGAGVRVPGAAFYLGGVCFLLGTLLTAIVLPREPRKTATLPGEPLPGEP</sequence>
<feature type="transmembrane region" description="Helical" evidence="7">
    <location>
        <begin position="283"/>
        <end position="302"/>
    </location>
</feature>
<dbReference type="PRINTS" id="PR01035">
    <property type="entry name" value="TCRTETA"/>
</dbReference>
<feature type="transmembrane region" description="Helical" evidence="7">
    <location>
        <begin position="308"/>
        <end position="329"/>
    </location>
</feature>
<name>L0A3F6_DEIPD</name>
<feature type="transmembrane region" description="Helical" evidence="7">
    <location>
        <begin position="78"/>
        <end position="97"/>
    </location>
</feature>
<feature type="transmembrane region" description="Helical" evidence="7">
    <location>
        <begin position="379"/>
        <end position="399"/>
    </location>
</feature>
<dbReference type="eggNOG" id="COG2814">
    <property type="taxonomic scope" value="Bacteria"/>
</dbReference>
<dbReference type="HOGENOM" id="CLU_001265_10_11_0"/>
<evidence type="ECO:0000256" key="1">
    <source>
        <dbReference type="ARBA" id="ARBA00004141"/>
    </source>
</evidence>
<dbReference type="InterPro" id="IPR011701">
    <property type="entry name" value="MFS"/>
</dbReference>
<evidence type="ECO:0000256" key="2">
    <source>
        <dbReference type="ARBA" id="ARBA00007520"/>
    </source>
</evidence>
<feature type="transmembrane region" description="Helical" evidence="7">
    <location>
        <begin position="253"/>
        <end position="276"/>
    </location>
</feature>
<dbReference type="SUPFAM" id="SSF103473">
    <property type="entry name" value="MFS general substrate transporter"/>
    <property type="match status" value="1"/>
</dbReference>
<dbReference type="RefSeq" id="WP_015236005.1">
    <property type="nucleotide sequence ID" value="NC_019793.1"/>
</dbReference>
<feature type="transmembrane region" description="Helical" evidence="7">
    <location>
        <begin position="220"/>
        <end position="241"/>
    </location>
</feature>
<dbReference type="GO" id="GO:0016020">
    <property type="term" value="C:membrane"/>
    <property type="evidence" value="ECO:0007669"/>
    <property type="project" value="UniProtKB-SubCell"/>
</dbReference>
<comment type="subcellular location">
    <subcellularLocation>
        <location evidence="1">Membrane</location>
        <topology evidence="1">Multi-pass membrane protein</topology>
    </subcellularLocation>
</comment>
<evidence type="ECO:0000313" key="9">
    <source>
        <dbReference type="EMBL" id="AFZ67702.1"/>
    </source>
</evidence>
<dbReference type="Proteomes" id="UP000010467">
    <property type="component" value="Chromosome"/>
</dbReference>
<evidence type="ECO:0000313" key="10">
    <source>
        <dbReference type="Proteomes" id="UP000010467"/>
    </source>
</evidence>
<dbReference type="PANTHER" id="PTHR23504:SF15">
    <property type="entry name" value="MAJOR FACILITATOR SUPERFAMILY (MFS) PROFILE DOMAIN-CONTAINING PROTEIN"/>
    <property type="match status" value="1"/>
</dbReference>
<evidence type="ECO:0000259" key="8">
    <source>
        <dbReference type="PROSITE" id="PS50850"/>
    </source>
</evidence>
<evidence type="ECO:0000256" key="3">
    <source>
        <dbReference type="ARBA" id="ARBA00022448"/>
    </source>
</evidence>
<feature type="transmembrane region" description="Helical" evidence="7">
    <location>
        <begin position="341"/>
        <end position="367"/>
    </location>
</feature>
<keyword evidence="10" id="KW-1185">Reference proteome</keyword>
<proteinExistence type="inferred from homology"/>
<keyword evidence="4 7" id="KW-0812">Transmembrane</keyword>
<dbReference type="InterPro" id="IPR005829">
    <property type="entry name" value="Sugar_transporter_CS"/>
</dbReference>
<dbReference type="EMBL" id="CP003382">
    <property type="protein sequence ID" value="AFZ67702.1"/>
    <property type="molecule type" value="Genomic_DNA"/>
</dbReference>
<evidence type="ECO:0000256" key="5">
    <source>
        <dbReference type="ARBA" id="ARBA00022989"/>
    </source>
</evidence>
<organism evidence="9 10">
    <name type="scientific">Deinococcus peraridilitoris (strain DSM 19664 / LMG 22246 / CIP 109416 / KR-200)</name>
    <dbReference type="NCBI Taxonomy" id="937777"/>
    <lineage>
        <taxon>Bacteria</taxon>
        <taxon>Thermotogati</taxon>
        <taxon>Deinococcota</taxon>
        <taxon>Deinococci</taxon>
        <taxon>Deinococcales</taxon>
        <taxon>Deinococcaceae</taxon>
        <taxon>Deinococcus</taxon>
    </lineage>
</organism>
<evidence type="ECO:0000256" key="4">
    <source>
        <dbReference type="ARBA" id="ARBA00022692"/>
    </source>
</evidence>
<dbReference type="CDD" id="cd17388">
    <property type="entry name" value="MFS_TetA"/>
    <property type="match status" value="1"/>
</dbReference>
<dbReference type="Gene3D" id="1.20.1250.20">
    <property type="entry name" value="MFS general substrate transporter like domains"/>
    <property type="match status" value="1"/>
</dbReference>
<keyword evidence="3" id="KW-0813">Transport</keyword>
<dbReference type="PROSITE" id="PS50850">
    <property type="entry name" value="MFS"/>
    <property type="match status" value="1"/>
</dbReference>
<dbReference type="PANTHER" id="PTHR23504">
    <property type="entry name" value="MAJOR FACILITATOR SUPERFAMILY DOMAIN-CONTAINING PROTEIN 10"/>
    <property type="match status" value="1"/>
</dbReference>
<dbReference type="AlphaFoldDB" id="L0A3F6"/>
<dbReference type="PATRIC" id="fig|937777.3.peg.2219"/>
<dbReference type="Pfam" id="PF07690">
    <property type="entry name" value="MFS_1"/>
    <property type="match status" value="1"/>
</dbReference>
<dbReference type="GO" id="GO:0022857">
    <property type="term" value="F:transmembrane transporter activity"/>
    <property type="evidence" value="ECO:0007669"/>
    <property type="project" value="InterPro"/>
</dbReference>
<feature type="transmembrane region" description="Helical" evidence="7">
    <location>
        <begin position="136"/>
        <end position="158"/>
    </location>
</feature>
<evidence type="ECO:0000256" key="6">
    <source>
        <dbReference type="ARBA" id="ARBA00023136"/>
    </source>
</evidence>
<reference evidence="10" key="1">
    <citation type="submission" date="2012-03" db="EMBL/GenBank/DDBJ databases">
        <title>Complete sequence of chromosome of Deinococcus peraridilitoris DSM 19664.</title>
        <authorList>
            <person name="Lucas S."/>
            <person name="Copeland A."/>
            <person name="Lapidus A."/>
            <person name="Glavina del Rio T."/>
            <person name="Dalin E."/>
            <person name="Tice H."/>
            <person name="Bruce D."/>
            <person name="Goodwin L."/>
            <person name="Pitluck S."/>
            <person name="Peters L."/>
            <person name="Mikhailova N."/>
            <person name="Lu M."/>
            <person name="Kyrpides N."/>
            <person name="Mavromatis K."/>
            <person name="Ivanova N."/>
            <person name="Brettin T."/>
            <person name="Detter J.C."/>
            <person name="Han C."/>
            <person name="Larimer F."/>
            <person name="Land M."/>
            <person name="Hauser L."/>
            <person name="Markowitz V."/>
            <person name="Cheng J.-F."/>
            <person name="Hugenholtz P."/>
            <person name="Woyke T."/>
            <person name="Wu D."/>
            <person name="Pukall R."/>
            <person name="Steenblock K."/>
            <person name="Brambilla E."/>
            <person name="Klenk H.-P."/>
            <person name="Eisen J.A."/>
        </authorList>
    </citation>
    <scope>NUCLEOTIDE SEQUENCE [LARGE SCALE GENOMIC DNA]</scope>
    <source>
        <strain evidence="10">DSM 19664 / LMG 22246 / CIP 109416 / KR-200</strain>
    </source>
</reference>
<dbReference type="PROSITE" id="PS00216">
    <property type="entry name" value="SUGAR_TRANSPORT_1"/>
    <property type="match status" value="1"/>
</dbReference>
<feature type="domain" description="Major facilitator superfamily (MFS) profile" evidence="8">
    <location>
        <begin position="8"/>
        <end position="403"/>
    </location>
</feature>
<dbReference type="InterPro" id="IPR020846">
    <property type="entry name" value="MFS_dom"/>
</dbReference>
<gene>
    <name evidence="9" type="ordered locus">Deipe_2217</name>
</gene>
<dbReference type="KEGG" id="dpd:Deipe_2217"/>
<keyword evidence="5 7" id="KW-1133">Transmembrane helix</keyword>
<dbReference type="InterPro" id="IPR036259">
    <property type="entry name" value="MFS_trans_sf"/>
</dbReference>
<keyword evidence="6 7" id="KW-0472">Membrane</keyword>
<comment type="similarity">
    <text evidence="2">Belongs to the major facilitator superfamily. TCR/Tet family.</text>
</comment>
<feature type="transmembrane region" description="Helical" evidence="7">
    <location>
        <begin position="164"/>
        <end position="184"/>
    </location>
</feature>
<evidence type="ECO:0000256" key="7">
    <source>
        <dbReference type="SAM" id="Phobius"/>
    </source>
</evidence>
<dbReference type="InterPro" id="IPR001958">
    <property type="entry name" value="Tet-R_TetA/multi-R_MdtG-like"/>
</dbReference>
<accession>L0A3F6</accession>
<dbReference type="OrthoDB" id="9793283at2"/>
<feature type="transmembrane region" description="Helical" evidence="7">
    <location>
        <begin position="103"/>
        <end position="124"/>
    </location>
</feature>